<evidence type="ECO:0000256" key="2">
    <source>
        <dbReference type="ARBA" id="ARBA00022729"/>
    </source>
</evidence>
<keyword evidence="1" id="KW-0479">Metal-binding</keyword>
<organism evidence="3">
    <name type="scientific">hydrothermal vent metagenome</name>
    <dbReference type="NCBI Taxonomy" id="652676"/>
    <lineage>
        <taxon>unclassified sequences</taxon>
        <taxon>metagenomes</taxon>
        <taxon>ecological metagenomes</taxon>
    </lineage>
</organism>
<dbReference type="InterPro" id="IPR044084">
    <property type="entry name" value="AvModA-like_subst-bd"/>
</dbReference>
<gene>
    <name evidence="3" type="ORF">MNB_SV-9-1468</name>
</gene>
<dbReference type="InterPro" id="IPR005950">
    <property type="entry name" value="ModA"/>
</dbReference>
<dbReference type="GO" id="GO:0046872">
    <property type="term" value="F:metal ion binding"/>
    <property type="evidence" value="ECO:0007669"/>
    <property type="project" value="UniProtKB-KW"/>
</dbReference>
<dbReference type="PANTHER" id="PTHR30632:SF14">
    <property type="entry name" value="TUNGSTATE_MOLYBDATE_CHROMATE-BINDING PROTEIN MODA"/>
    <property type="match status" value="1"/>
</dbReference>
<evidence type="ECO:0000256" key="1">
    <source>
        <dbReference type="ARBA" id="ARBA00022723"/>
    </source>
</evidence>
<dbReference type="EMBL" id="FPHG01000048">
    <property type="protein sequence ID" value="SFV61533.1"/>
    <property type="molecule type" value="Genomic_DNA"/>
</dbReference>
<evidence type="ECO:0000313" key="3">
    <source>
        <dbReference type="EMBL" id="SFV61533.1"/>
    </source>
</evidence>
<dbReference type="InterPro" id="IPR050682">
    <property type="entry name" value="ModA/WtpA"/>
</dbReference>
<dbReference type="NCBIfam" id="TIGR01256">
    <property type="entry name" value="modA"/>
    <property type="match status" value="1"/>
</dbReference>
<dbReference type="PANTHER" id="PTHR30632">
    <property type="entry name" value="MOLYBDATE-BINDING PERIPLASMIC PROTEIN"/>
    <property type="match status" value="1"/>
</dbReference>
<dbReference type="SUPFAM" id="SSF53850">
    <property type="entry name" value="Periplasmic binding protein-like II"/>
    <property type="match status" value="1"/>
</dbReference>
<dbReference type="PIRSF" id="PIRSF004846">
    <property type="entry name" value="ModA"/>
    <property type="match status" value="1"/>
</dbReference>
<dbReference type="Pfam" id="PF13531">
    <property type="entry name" value="SBP_bac_11"/>
    <property type="match status" value="1"/>
</dbReference>
<keyword evidence="2" id="KW-0732">Signal</keyword>
<reference evidence="3" key="1">
    <citation type="submission" date="2016-10" db="EMBL/GenBank/DDBJ databases">
        <authorList>
            <person name="de Groot N.N."/>
        </authorList>
    </citation>
    <scope>NUCLEOTIDE SEQUENCE</scope>
</reference>
<dbReference type="GO" id="GO:0030973">
    <property type="term" value="F:molybdate ion binding"/>
    <property type="evidence" value="ECO:0007669"/>
    <property type="project" value="InterPro"/>
</dbReference>
<dbReference type="CDD" id="cd13539">
    <property type="entry name" value="PBP2_AvModA"/>
    <property type="match status" value="1"/>
</dbReference>
<proteinExistence type="predicted"/>
<dbReference type="AlphaFoldDB" id="A0A1W1C716"/>
<protein>
    <submittedName>
        <fullName evidence="3">Molybdenum ABC transporter, periplasmic molybdenum-binding protein ModA (TC 3.A.1.8.1)</fullName>
    </submittedName>
</protein>
<dbReference type="Gene3D" id="3.40.190.10">
    <property type="entry name" value="Periplasmic binding protein-like II"/>
    <property type="match status" value="2"/>
</dbReference>
<accession>A0A1W1C716</accession>
<sequence length="248" mass="28338">MFKTVLIYILIINYINAGDVKLALSANVHYAINDLIKKFNEKNPNTNIEVIIGGSGKLTAQIKHNAPYDIFMSADMQYPNYLYKHKIAITEPKIYAQGQLAYLTRKKIDLSKNINTINNKIIKKIAIANPKTAPYGKATKEALINAKLYYTNKHKFVYGESISQTVAYTRNATDIGFISLSSLYSPQMKKYRENIDWKKIDNNLYTPIKQGVVILKKGKNNPEVKAFYDFILTDEAKKIFKRFGYITS</sequence>
<name>A0A1W1C716_9ZZZZ</name>
<dbReference type="GO" id="GO:0015689">
    <property type="term" value="P:molybdate ion transport"/>
    <property type="evidence" value="ECO:0007669"/>
    <property type="project" value="InterPro"/>
</dbReference>